<dbReference type="eggNOG" id="COG0420">
    <property type="taxonomic scope" value="Bacteria"/>
</dbReference>
<dbReference type="InterPro" id="IPR026843">
    <property type="entry name" value="SbcD_C"/>
</dbReference>
<comment type="function">
    <text evidence="7">SbcCD cleaves DNA hairpin structures. These structures can inhibit DNA replication and are intermediates in certain DNA recombination reactions. The complex acts as a 3'-&gt;5' double strand exonuclease that can open hairpins. It also has a 5' single-strand endonuclease activity.</text>
</comment>
<dbReference type="Pfam" id="PF12320">
    <property type="entry name" value="SbcD_C"/>
    <property type="match status" value="1"/>
</dbReference>
<evidence type="ECO:0000259" key="8">
    <source>
        <dbReference type="Pfam" id="PF00149"/>
    </source>
</evidence>
<accession>B0TDB7</accession>
<dbReference type="GO" id="GO:0006260">
    <property type="term" value="P:DNA replication"/>
    <property type="evidence" value="ECO:0007669"/>
    <property type="project" value="UniProtKB-KW"/>
</dbReference>
<keyword evidence="6 7" id="KW-0269">Exonuclease</keyword>
<dbReference type="AlphaFoldDB" id="B0TDB7"/>
<evidence type="ECO:0000256" key="2">
    <source>
        <dbReference type="ARBA" id="ARBA00011322"/>
    </source>
</evidence>
<evidence type="ECO:0000256" key="7">
    <source>
        <dbReference type="RuleBase" id="RU363069"/>
    </source>
</evidence>
<dbReference type="InterPro" id="IPR050535">
    <property type="entry name" value="DNA_Repair-Maintenance_Comp"/>
</dbReference>
<keyword evidence="7" id="KW-0255">Endonuclease</keyword>
<keyword evidence="7" id="KW-0233">DNA recombination</keyword>
<evidence type="ECO:0000259" key="9">
    <source>
        <dbReference type="Pfam" id="PF12320"/>
    </source>
</evidence>
<gene>
    <name evidence="7 10" type="primary">sbcD</name>
    <name evidence="10" type="ORF">HM1_1588</name>
</gene>
<evidence type="ECO:0000256" key="4">
    <source>
        <dbReference type="ARBA" id="ARBA00022722"/>
    </source>
</evidence>
<evidence type="ECO:0000256" key="6">
    <source>
        <dbReference type="ARBA" id="ARBA00022839"/>
    </source>
</evidence>
<dbReference type="Proteomes" id="UP000008550">
    <property type="component" value="Chromosome"/>
</dbReference>
<dbReference type="STRING" id="498761.HM1_1588"/>
<reference evidence="10 11" key="1">
    <citation type="journal article" date="2008" name="J. Bacteriol.">
        <title>The genome of Heliobacterium modesticaldum, a phototrophic representative of the Firmicutes containing the simplest photosynthetic apparatus.</title>
        <authorList>
            <person name="Sattley W.M."/>
            <person name="Madigan M.T."/>
            <person name="Swingley W.D."/>
            <person name="Cheung P.C."/>
            <person name="Clocksin K.M."/>
            <person name="Conrad A.L."/>
            <person name="Dejesa L.C."/>
            <person name="Honchak B.M."/>
            <person name="Jung D.O."/>
            <person name="Karbach L.E."/>
            <person name="Kurdoglu A."/>
            <person name="Lahiri S."/>
            <person name="Mastrian S.D."/>
            <person name="Page L.E."/>
            <person name="Taylor H.L."/>
            <person name="Wang Z.T."/>
            <person name="Raymond J."/>
            <person name="Chen M."/>
            <person name="Blankenship R.E."/>
            <person name="Touchman J.W."/>
        </authorList>
    </citation>
    <scope>NUCLEOTIDE SEQUENCE [LARGE SCALE GENOMIC DNA]</scope>
    <source>
        <strain evidence="11">ATCC 51547 / Ice1</strain>
    </source>
</reference>
<evidence type="ECO:0000256" key="1">
    <source>
        <dbReference type="ARBA" id="ARBA00010555"/>
    </source>
</evidence>
<dbReference type="OrthoDB" id="9773856at2"/>
<protein>
    <recommendedName>
        <fullName evidence="3 7">Nuclease SbcCD subunit D</fullName>
    </recommendedName>
</protein>
<dbReference type="SUPFAM" id="SSF56300">
    <property type="entry name" value="Metallo-dependent phosphatases"/>
    <property type="match status" value="1"/>
</dbReference>
<comment type="subunit">
    <text evidence="2 7">Heterodimer of SbcC and SbcD.</text>
</comment>
<dbReference type="PANTHER" id="PTHR30337:SF0">
    <property type="entry name" value="NUCLEASE SBCCD SUBUNIT D"/>
    <property type="match status" value="1"/>
</dbReference>
<evidence type="ECO:0000313" key="10">
    <source>
        <dbReference type="EMBL" id="ABZ84158.1"/>
    </source>
</evidence>
<comment type="similarity">
    <text evidence="1 7">Belongs to the SbcD family.</text>
</comment>
<dbReference type="GO" id="GO:0006310">
    <property type="term" value="P:DNA recombination"/>
    <property type="evidence" value="ECO:0007669"/>
    <property type="project" value="UniProtKB-KW"/>
</dbReference>
<dbReference type="EMBL" id="CP000930">
    <property type="protein sequence ID" value="ABZ84158.1"/>
    <property type="molecule type" value="Genomic_DNA"/>
</dbReference>
<dbReference type="InterPro" id="IPR041796">
    <property type="entry name" value="Mre11_N"/>
</dbReference>
<dbReference type="Gene3D" id="3.60.21.10">
    <property type="match status" value="1"/>
</dbReference>
<keyword evidence="5 7" id="KW-0378">Hydrolase</keyword>
<dbReference type="CDD" id="cd00840">
    <property type="entry name" value="MPP_Mre11_N"/>
    <property type="match status" value="1"/>
</dbReference>
<dbReference type="GO" id="GO:0008408">
    <property type="term" value="F:3'-5' exonuclease activity"/>
    <property type="evidence" value="ECO:0007669"/>
    <property type="project" value="InterPro"/>
</dbReference>
<evidence type="ECO:0000313" key="11">
    <source>
        <dbReference type="Proteomes" id="UP000008550"/>
    </source>
</evidence>
<dbReference type="GO" id="GO:0004519">
    <property type="term" value="F:endonuclease activity"/>
    <property type="evidence" value="ECO:0007669"/>
    <property type="project" value="UniProtKB-KW"/>
</dbReference>
<dbReference type="KEGG" id="hmo:HM1_1588"/>
<keyword evidence="7" id="KW-0235">DNA replication</keyword>
<feature type="domain" description="Nuclease SbcCD subunit D C-terminal" evidence="9">
    <location>
        <begin position="270"/>
        <end position="358"/>
    </location>
</feature>
<dbReference type="RefSeq" id="WP_012282670.1">
    <property type="nucleotide sequence ID" value="NC_010337.2"/>
</dbReference>
<dbReference type="InterPro" id="IPR004843">
    <property type="entry name" value="Calcineurin-like_PHP"/>
</dbReference>
<feature type="domain" description="Calcineurin-like phosphoesterase" evidence="8">
    <location>
        <begin position="1"/>
        <end position="98"/>
    </location>
</feature>
<evidence type="ECO:0000256" key="5">
    <source>
        <dbReference type="ARBA" id="ARBA00022801"/>
    </source>
</evidence>
<organism evidence="10 11">
    <name type="scientific">Heliobacterium modesticaldum (strain ATCC 51547 / Ice1)</name>
    <dbReference type="NCBI Taxonomy" id="498761"/>
    <lineage>
        <taxon>Bacteria</taxon>
        <taxon>Bacillati</taxon>
        <taxon>Bacillota</taxon>
        <taxon>Clostridia</taxon>
        <taxon>Eubacteriales</taxon>
        <taxon>Heliobacteriaceae</taxon>
        <taxon>Heliomicrobium</taxon>
    </lineage>
</organism>
<keyword evidence="11" id="KW-1185">Reference proteome</keyword>
<dbReference type="NCBIfam" id="TIGR00619">
    <property type="entry name" value="sbcd"/>
    <property type="match status" value="1"/>
</dbReference>
<keyword evidence="4 7" id="KW-0540">Nuclease</keyword>
<dbReference type="HOGENOM" id="CLU_038045_0_1_9"/>
<dbReference type="InterPro" id="IPR004593">
    <property type="entry name" value="SbcD"/>
</dbReference>
<dbReference type="PANTHER" id="PTHR30337">
    <property type="entry name" value="COMPONENT OF ATP-DEPENDENT DSDNA EXONUCLEASE"/>
    <property type="match status" value="1"/>
</dbReference>
<dbReference type="Pfam" id="PF00149">
    <property type="entry name" value="Metallophos"/>
    <property type="match status" value="1"/>
</dbReference>
<evidence type="ECO:0000256" key="3">
    <source>
        <dbReference type="ARBA" id="ARBA00013365"/>
    </source>
</evidence>
<proteinExistence type="inferred from homology"/>
<sequence>MRILHTADWHLGRIFHQVHMTEDQAAVLDQFIDLIKDRRPHAVIVAGDIYDRSVPPVDAVRLLDEVITRILLDHRTAVIMVAGNHDSADRLGFGNRLFAGRGFHLFGRLDRDMAPIPVEDETGPVWFCPIPYAEPALVRETFGSSPEAVRGHNEALRVLADHMSARTPAGARRIAVAHAFVTGGEQSESESFLTVGGAGTVDGSIFEGFHYTALGHLHRPQHCGHDRIRYSGSLLKYSFSEADHQKGITFVELDGAGQITACESIALTPRRDVRRLEGYLNDILKGAAPGENRQDYVMVTLLDEGAILDPIGKIRQVYPNVLHIQRTFLERGSGAVRSVGDHRRLDDLDLFASFMEQVTGSPLDEEGRQVAADVIDDVLGRCREVAP</sequence>
<name>B0TDB7_HELMI</name>
<dbReference type="InterPro" id="IPR029052">
    <property type="entry name" value="Metallo-depent_PP-like"/>
</dbReference>